<protein>
    <submittedName>
        <fullName evidence="3">CAP domain-containing protein</fullName>
    </submittedName>
</protein>
<dbReference type="Proteomes" id="UP000620327">
    <property type="component" value="Unassembled WGS sequence"/>
</dbReference>
<dbReference type="RefSeq" id="WP_187016304.1">
    <property type="nucleotide sequence ID" value="NZ_JACOQI010000036.1"/>
</dbReference>
<accession>A0A923MMB3</accession>
<evidence type="ECO:0000259" key="2">
    <source>
        <dbReference type="SMART" id="SM00198"/>
    </source>
</evidence>
<keyword evidence="1" id="KW-0732">Signal</keyword>
<comment type="caution">
    <text evidence="3">The sequence shown here is derived from an EMBL/GenBank/DDBJ whole genome shotgun (WGS) entry which is preliminary data.</text>
</comment>
<dbReference type="CDD" id="cd05379">
    <property type="entry name" value="CAP_bacterial"/>
    <property type="match status" value="1"/>
</dbReference>
<reference evidence="3" key="1">
    <citation type="submission" date="2020-08" db="EMBL/GenBank/DDBJ databases">
        <title>Genome public.</title>
        <authorList>
            <person name="Liu C."/>
            <person name="Sun Q."/>
        </authorList>
    </citation>
    <scope>NUCLEOTIDE SEQUENCE</scope>
    <source>
        <strain evidence="3">BX15</strain>
    </source>
</reference>
<dbReference type="InterPro" id="IPR014044">
    <property type="entry name" value="CAP_dom"/>
</dbReference>
<feature type="domain" description="SCP" evidence="2">
    <location>
        <begin position="114"/>
        <end position="250"/>
    </location>
</feature>
<evidence type="ECO:0000313" key="3">
    <source>
        <dbReference type="EMBL" id="MBC5772164.1"/>
    </source>
</evidence>
<dbReference type="PANTHER" id="PTHR31157:SF1">
    <property type="entry name" value="SCP DOMAIN-CONTAINING PROTEIN"/>
    <property type="match status" value="1"/>
</dbReference>
<dbReference type="Gene3D" id="3.40.33.10">
    <property type="entry name" value="CAP"/>
    <property type="match status" value="1"/>
</dbReference>
<sequence>MNRAKNTGLVLCGLVLGLSLSAPAAQAVESLKATLSTNRILVDGQEVRLTAYNINGNNYVMLRDIGRAVGFNIYWDSDSKCVQVESDKPYTGEAPVKSTTTKPVEQPAQTDVAAAKQDIIDRTNALRRENGAAALRVNDKLMQAAQVRADEMASSSVYSHTRPDGRRNTSVTDCPYVGENIHRIADWALQGKSVSEAAVWSWNLSGGHRDNLLEKNYAETGVGLSRGVNDSGEACWYCVQLFLWNGYSISWVDTPAAK</sequence>
<keyword evidence="4" id="KW-1185">Reference proteome</keyword>
<dbReference type="EMBL" id="JACOQI010000036">
    <property type="protein sequence ID" value="MBC5772164.1"/>
    <property type="molecule type" value="Genomic_DNA"/>
</dbReference>
<evidence type="ECO:0000313" key="4">
    <source>
        <dbReference type="Proteomes" id="UP000620327"/>
    </source>
</evidence>
<feature type="chain" id="PRO_5039708339" evidence="1">
    <location>
        <begin position="25"/>
        <end position="258"/>
    </location>
</feature>
<dbReference type="AlphaFoldDB" id="A0A923MMB3"/>
<organism evidence="3 4">
    <name type="scientific">Dysosmobacter segnis</name>
    <dbReference type="NCBI Taxonomy" id="2763042"/>
    <lineage>
        <taxon>Bacteria</taxon>
        <taxon>Bacillati</taxon>
        <taxon>Bacillota</taxon>
        <taxon>Clostridia</taxon>
        <taxon>Eubacteriales</taxon>
        <taxon>Oscillospiraceae</taxon>
        <taxon>Dysosmobacter</taxon>
    </lineage>
</organism>
<dbReference type="SMART" id="SM00198">
    <property type="entry name" value="SCP"/>
    <property type="match status" value="1"/>
</dbReference>
<dbReference type="PANTHER" id="PTHR31157">
    <property type="entry name" value="SCP DOMAIN-CONTAINING PROTEIN"/>
    <property type="match status" value="1"/>
</dbReference>
<evidence type="ECO:0000256" key="1">
    <source>
        <dbReference type="SAM" id="SignalP"/>
    </source>
</evidence>
<dbReference type="InterPro" id="IPR035940">
    <property type="entry name" value="CAP_sf"/>
</dbReference>
<name>A0A923MMB3_9FIRM</name>
<proteinExistence type="predicted"/>
<gene>
    <name evidence="3" type="ORF">H8Z83_17930</name>
</gene>
<feature type="signal peptide" evidence="1">
    <location>
        <begin position="1"/>
        <end position="24"/>
    </location>
</feature>
<dbReference type="SUPFAM" id="SSF55797">
    <property type="entry name" value="PR-1-like"/>
    <property type="match status" value="1"/>
</dbReference>
<dbReference type="Pfam" id="PF00188">
    <property type="entry name" value="CAP"/>
    <property type="match status" value="1"/>
</dbReference>